<evidence type="ECO:0000313" key="1">
    <source>
        <dbReference type="EMBL" id="QOD95032.1"/>
    </source>
</evidence>
<organism evidence="1">
    <name type="scientific">Byssochlamys spectabilis</name>
    <name type="common">Paecilomyces variotii</name>
    <dbReference type="NCBI Taxonomy" id="264951"/>
    <lineage>
        <taxon>Eukaryota</taxon>
        <taxon>Fungi</taxon>
        <taxon>Dikarya</taxon>
        <taxon>Ascomycota</taxon>
        <taxon>Pezizomycotina</taxon>
        <taxon>Eurotiomycetes</taxon>
        <taxon>Eurotiomycetidae</taxon>
        <taxon>Eurotiales</taxon>
        <taxon>Thermoascaceae</taxon>
        <taxon>Paecilomyces</taxon>
    </lineage>
</organism>
<accession>A0A7M4CBV8</accession>
<reference evidence="1" key="1">
    <citation type="journal article" date="2020" name="bioRxiv">
        <title>Eukaryotic transposable elements as cargo carriers: the forging of metal resistance in the fungus Paecilomyces variotii.</title>
        <authorList>
            <person name="Urquhart A.S."/>
            <person name="Chong N.F."/>
            <person name="Yang Y."/>
            <person name="Idnurm A."/>
        </authorList>
    </citation>
    <scope>NUCLEOTIDE SEQUENCE</scope>
    <source>
        <strain evidence="1">CBS 144490</strain>
    </source>
</reference>
<sequence>MVQAVKRPRSRKCLTSAEAWERVECVARRLSTTQRLGDRDSKQVSAAFSLLNHPSESTGQHKYRQFLDLVRQKCGLQAVRLCAVALGQNKVRDMKTAHRKALISKLSEEQHRTLINNQSFPSLPGDTEAVALLEERLSKDNHAGESENRRISPTSEGIIRQLSSEHGGVDIASASTYRMNLEPELFHDDGIREQTLNYREIQSSCFLNIAASDQDPIDHRESLAFEGQTEPIPNCRAYQDLTKPHAQDDSQENTDITNTQEIFEHASIDGIAAVFKGLICGAIRTTSVFVNGITRSMASVTTVFPPWGAVDCLLSLDICETNVEALAMALFNATVKWVKESLHIGFARGTSLTIPNSEVTLKGVHDEAIAQVFGSEIQQAIKQSRIRIQEMEKGKLMTECVSMIITEKGAIISLSLGLVQGLEIQKKLYT</sequence>
<name>A0A7M4CBV8_BYSSP</name>
<protein>
    <submittedName>
        <fullName evidence="1">HhpT</fullName>
    </submittedName>
</protein>
<gene>
    <name evidence="1" type="primary">hhpT</name>
</gene>
<dbReference type="AlphaFoldDB" id="A0A7M4CBV8"/>
<dbReference type="EMBL" id="MT022027">
    <property type="protein sequence ID" value="QOD95032.1"/>
    <property type="molecule type" value="Genomic_DNA"/>
</dbReference>
<proteinExistence type="predicted"/>